<organism evidence="3 4">
    <name type="scientific">Palleronia abyssalis</name>
    <dbReference type="NCBI Taxonomy" id="1501240"/>
    <lineage>
        <taxon>Bacteria</taxon>
        <taxon>Pseudomonadati</taxon>
        <taxon>Pseudomonadota</taxon>
        <taxon>Alphaproteobacteria</taxon>
        <taxon>Rhodobacterales</taxon>
        <taxon>Roseobacteraceae</taxon>
        <taxon>Palleronia</taxon>
    </lineage>
</organism>
<gene>
    <name evidence="3" type="ORF">PAA8504_02104</name>
</gene>
<dbReference type="InterPro" id="IPR006311">
    <property type="entry name" value="TAT_signal"/>
</dbReference>
<dbReference type="Pfam" id="PF13483">
    <property type="entry name" value="Lactamase_B_3"/>
    <property type="match status" value="1"/>
</dbReference>
<keyword evidence="4" id="KW-1185">Reference proteome</keyword>
<feature type="domain" description="Metallo-beta-lactamase" evidence="2">
    <location>
        <begin position="47"/>
        <end position="224"/>
    </location>
</feature>
<dbReference type="SUPFAM" id="SSF56281">
    <property type="entry name" value="Metallo-hydrolase/oxidoreductase"/>
    <property type="match status" value="1"/>
</dbReference>
<dbReference type="PANTHER" id="PTHR43546:SF3">
    <property type="entry name" value="UPF0173 METAL-DEPENDENT HYDROLASE MJ1163"/>
    <property type="match status" value="1"/>
</dbReference>
<dbReference type="SMART" id="SM00849">
    <property type="entry name" value="Lactamase_B"/>
    <property type="match status" value="1"/>
</dbReference>
<keyword evidence="1" id="KW-0732">Signal</keyword>
<dbReference type="Proteomes" id="UP000244912">
    <property type="component" value="Unassembled WGS sequence"/>
</dbReference>
<evidence type="ECO:0000313" key="3">
    <source>
        <dbReference type="EMBL" id="SPJ24276.1"/>
    </source>
</evidence>
<dbReference type="EMBL" id="ONZF01000004">
    <property type="protein sequence ID" value="SPJ24276.1"/>
    <property type="molecule type" value="Genomic_DNA"/>
</dbReference>
<dbReference type="AlphaFoldDB" id="A0A2R8BW21"/>
<evidence type="ECO:0000313" key="4">
    <source>
        <dbReference type="Proteomes" id="UP000244912"/>
    </source>
</evidence>
<dbReference type="InterPro" id="IPR001279">
    <property type="entry name" value="Metallo-B-lactamas"/>
</dbReference>
<reference evidence="4" key="1">
    <citation type="submission" date="2018-03" db="EMBL/GenBank/DDBJ databases">
        <authorList>
            <person name="Rodrigo-Torres L."/>
            <person name="Arahal R. D."/>
            <person name="Lucena T."/>
        </authorList>
    </citation>
    <scope>NUCLEOTIDE SEQUENCE [LARGE SCALE GENOMIC DNA]</scope>
    <source>
        <strain evidence="4">CECT 8504</strain>
    </source>
</reference>
<evidence type="ECO:0000259" key="2">
    <source>
        <dbReference type="SMART" id="SM00849"/>
    </source>
</evidence>
<dbReference type="PROSITE" id="PS51318">
    <property type="entry name" value="TAT"/>
    <property type="match status" value="1"/>
</dbReference>
<proteinExistence type="predicted"/>
<accession>A0A2R8BW21</accession>
<protein>
    <recommendedName>
        <fullName evidence="2">Metallo-beta-lactamase domain-containing protein</fullName>
    </recommendedName>
</protein>
<dbReference type="Gene3D" id="3.60.15.10">
    <property type="entry name" value="Ribonuclease Z/Hydroxyacylglutathione hydrolase-like"/>
    <property type="match status" value="1"/>
</dbReference>
<dbReference type="PANTHER" id="PTHR43546">
    <property type="entry name" value="UPF0173 METAL-DEPENDENT HYDROLASE MJ1163-RELATED"/>
    <property type="match status" value="1"/>
</dbReference>
<feature type="chain" id="PRO_5015326731" description="Metallo-beta-lactamase domain-containing protein" evidence="1">
    <location>
        <begin position="27"/>
        <end position="262"/>
    </location>
</feature>
<name>A0A2R8BW21_9RHOB</name>
<feature type="signal peptide" evidence="1">
    <location>
        <begin position="1"/>
        <end position="26"/>
    </location>
</feature>
<dbReference type="InterPro" id="IPR050114">
    <property type="entry name" value="UPF0173_UPF0282_UlaG_hydrolase"/>
</dbReference>
<dbReference type="RefSeq" id="WP_108894121.1">
    <property type="nucleotide sequence ID" value="NZ_ONZF01000004.1"/>
</dbReference>
<dbReference type="InterPro" id="IPR036866">
    <property type="entry name" value="RibonucZ/Hydroxyglut_hydro"/>
</dbReference>
<sequence length="262" mass="28578">MTTRRSFLATGVALGATTILPTNVLAAAHASNTFQTDGGEITVYPISHASFVMETPDRVIYVDPVGAPEQYADLPEPDLILITHEHGDHYSVETLQAVAGPATQMVVNPAVYDMLPSELQMKTQEAANGESVDVSGLMIEAVPAYNITEGRLDFHPQGRDNGYVFEIDGRRIYVGGDTEGTDEMRALEDIFLAFIPMNLPFTMDAEQAADAVAEFQPAYVYPYHYRGRDGGTQDPEEFAAMLGETDAGTEVRMGDWYAEGEI</sequence>
<dbReference type="OrthoDB" id="9805728at2"/>
<evidence type="ECO:0000256" key="1">
    <source>
        <dbReference type="SAM" id="SignalP"/>
    </source>
</evidence>